<evidence type="ECO:0000313" key="1">
    <source>
        <dbReference type="EMBL" id="AVD54025.1"/>
    </source>
</evidence>
<organism evidence="1">
    <name type="scientific">Macaque picobirnavirus 2</name>
    <dbReference type="NCBI Taxonomy" id="2078800"/>
    <lineage>
        <taxon>Viruses</taxon>
        <taxon>Riboviria</taxon>
        <taxon>Orthornavirae</taxon>
        <taxon>Pisuviricota</taxon>
        <taxon>Duplopiviricetes</taxon>
        <taxon>Durnavirales</taxon>
        <taxon>Picobirnaviridae</taxon>
    </lineage>
</organism>
<proteinExistence type="predicted"/>
<reference evidence="1" key="1">
    <citation type="submission" date="2017-09" db="EMBL/GenBank/DDBJ databases">
        <authorList>
            <person name="Ehlers B."/>
            <person name="Leendertz F.H."/>
        </authorList>
    </citation>
    <scope>NUCLEOTIDE SEQUENCE</scope>
    <source>
        <strain evidence="1">WUSTL</strain>
    </source>
</reference>
<accession>A0A2L1FE28</accession>
<protein>
    <submittedName>
        <fullName evidence="1">ORF1</fullName>
    </submittedName>
</protein>
<sequence length="202" mass="23973">MATHNQIAYAEYKERLRHNVETERETARSNRAIENLRYMELSETQRHNLASEHLAERDLEEKIRANMAREQLGWAELSEKQRHNIVMEEVDKVRNIEMNRHNLASEQLGMFQFSEDSRHNKMSEYNERLKIENDLKRIEETIRSNRNNEAIQKDANFIKLKDVYARIQRYRDQAEREGQQTASGWVGLVMDGVKLVSDLVSK</sequence>
<name>A0A2L1FE28_9VIRU</name>
<reference evidence="1" key="2">
    <citation type="journal article" date="2018" name="Virology">
        <title>Extensive conservation of prokaryotic ribosomal binding sites in known and novel picobirnaviruses.</title>
        <authorList>
            <person name="Krishnamurthy S.R."/>
            <person name="Wang D."/>
        </authorList>
    </citation>
    <scope>NUCLEOTIDE SEQUENCE</scope>
    <source>
        <strain evidence="1">WUSTL</strain>
    </source>
</reference>
<dbReference type="EMBL" id="MG010887">
    <property type="protein sequence ID" value="AVD54025.1"/>
    <property type="molecule type" value="Genomic_RNA"/>
</dbReference>